<evidence type="ECO:0000259" key="2">
    <source>
        <dbReference type="Pfam" id="PF07969"/>
    </source>
</evidence>
<protein>
    <recommendedName>
        <fullName evidence="2">Amidohydrolase 3 domain-containing protein</fullName>
    </recommendedName>
</protein>
<dbReference type="InterPro" id="IPR013108">
    <property type="entry name" value="Amidohydro_3"/>
</dbReference>
<dbReference type="RefSeq" id="WP_202876937.1">
    <property type="nucleotide sequence ID" value="NZ_BAAAIL010000004.1"/>
</dbReference>
<gene>
    <name evidence="3" type="ORF">FB476_1743</name>
</gene>
<evidence type="ECO:0000256" key="1">
    <source>
        <dbReference type="SAM" id="SignalP"/>
    </source>
</evidence>
<proteinExistence type="predicted"/>
<dbReference type="PANTHER" id="PTHR22642">
    <property type="entry name" value="IMIDAZOLONEPROPIONASE"/>
    <property type="match status" value="1"/>
</dbReference>
<evidence type="ECO:0000313" key="4">
    <source>
        <dbReference type="Proteomes" id="UP000315133"/>
    </source>
</evidence>
<dbReference type="InterPro" id="IPR032466">
    <property type="entry name" value="Metal_Hydrolase"/>
</dbReference>
<reference evidence="3 4" key="1">
    <citation type="submission" date="2019-06" db="EMBL/GenBank/DDBJ databases">
        <title>Sequencing the genomes of 1000 actinobacteria strains.</title>
        <authorList>
            <person name="Klenk H.-P."/>
        </authorList>
    </citation>
    <scope>NUCLEOTIDE SEQUENCE [LARGE SCALE GENOMIC DNA]</scope>
    <source>
        <strain evidence="3 4">DSM 12362</strain>
    </source>
</reference>
<dbReference type="SUPFAM" id="SSF51338">
    <property type="entry name" value="Composite domain of metallo-dependent hydrolases"/>
    <property type="match status" value="1"/>
</dbReference>
<dbReference type="PANTHER" id="PTHR22642:SF2">
    <property type="entry name" value="PROTEIN LONG AFTER FAR-RED 3"/>
    <property type="match status" value="1"/>
</dbReference>
<organism evidence="3 4">
    <name type="scientific">Ornithinimicrobium humiphilum</name>
    <dbReference type="NCBI Taxonomy" id="125288"/>
    <lineage>
        <taxon>Bacteria</taxon>
        <taxon>Bacillati</taxon>
        <taxon>Actinomycetota</taxon>
        <taxon>Actinomycetes</taxon>
        <taxon>Micrococcales</taxon>
        <taxon>Ornithinimicrobiaceae</taxon>
        <taxon>Ornithinimicrobium</taxon>
    </lineage>
</organism>
<dbReference type="GO" id="GO:0016810">
    <property type="term" value="F:hydrolase activity, acting on carbon-nitrogen (but not peptide) bonds"/>
    <property type="evidence" value="ECO:0007669"/>
    <property type="project" value="InterPro"/>
</dbReference>
<keyword evidence="4" id="KW-1185">Reference proteome</keyword>
<dbReference type="Gene3D" id="2.30.40.10">
    <property type="entry name" value="Urease, subunit C, domain 1"/>
    <property type="match status" value="1"/>
</dbReference>
<dbReference type="EMBL" id="VFPU01000001">
    <property type="protein sequence ID" value="TQM96850.1"/>
    <property type="molecule type" value="Genomic_DNA"/>
</dbReference>
<comment type="caution">
    <text evidence="3">The sequence shown here is derived from an EMBL/GenBank/DDBJ whole genome shotgun (WGS) entry which is preliminary data.</text>
</comment>
<feature type="chain" id="PRO_5021833239" description="Amidohydrolase 3 domain-containing protein" evidence="1">
    <location>
        <begin position="22"/>
        <end position="530"/>
    </location>
</feature>
<dbReference type="Gene3D" id="3.20.20.140">
    <property type="entry name" value="Metal-dependent hydrolases"/>
    <property type="match status" value="1"/>
</dbReference>
<dbReference type="InterPro" id="IPR011059">
    <property type="entry name" value="Metal-dep_hydrolase_composite"/>
</dbReference>
<keyword evidence="1" id="KW-0732">Signal</keyword>
<accession>A0A543KP55</accession>
<dbReference type="Proteomes" id="UP000315133">
    <property type="component" value="Unassembled WGS sequence"/>
</dbReference>
<dbReference type="SUPFAM" id="SSF51556">
    <property type="entry name" value="Metallo-dependent hydrolases"/>
    <property type="match status" value="1"/>
</dbReference>
<feature type="domain" description="Amidohydrolase 3" evidence="2">
    <location>
        <begin position="55"/>
        <end position="525"/>
    </location>
</feature>
<dbReference type="Gene3D" id="3.10.310.70">
    <property type="match status" value="1"/>
</dbReference>
<dbReference type="AlphaFoldDB" id="A0A543KP55"/>
<evidence type="ECO:0000313" key="3">
    <source>
        <dbReference type="EMBL" id="TQM96850.1"/>
    </source>
</evidence>
<dbReference type="Pfam" id="PF07969">
    <property type="entry name" value="Amidohydro_3"/>
    <property type="match status" value="1"/>
</dbReference>
<sequence>MKTLLRGGVVLTPSILSPATAADPAAPVATALLVDDDRVLAVGPEAEARADDADEVVELDGALVTPGFSDAHVHLTMTGQGLDGVDLSGTRSVAEALSLVEQAARRTRGRPIYAHSWDETRWVEQRPVTAAELDRATYGGVVYMPRVDAHSASVSSAMATVARVRDLDGWDGVGVVRRDAFAAVTNAFTSAITDVDRERYLDLALRSAASRGLTLLHETGASHLTSHDDIRHVLEVGRRPGVPDVVTYWGELADDPATASEVAEFLGVLGLAGDLCADGSFGSFTAHLQEHYAEQPHTGYGYLTVEQVRDHAIACTRAGLQAGGHVIGDAALRTMAEGFRAAAEVVGVEAVRACRHRWEHVELPDAEVVSVMAELGIWASVQPMFDGLWGGEDGMYAARLGIERALRAVPLRTLLDAGVPLALGSDSPVTPLGPWAAVRAGVWHHNPEQRLTVAEAVHAHTRAGYQLAGLEGGELVAGAPATYVVWDDGAGGPVETGPDGLPVLDAPDHPLPVARRTVVSGRTAYQREGA</sequence>
<feature type="signal peptide" evidence="1">
    <location>
        <begin position="1"/>
        <end position="21"/>
    </location>
</feature>
<name>A0A543KP55_9MICO</name>